<feature type="compositionally biased region" description="Polar residues" evidence="1">
    <location>
        <begin position="158"/>
        <end position="168"/>
    </location>
</feature>
<feature type="region of interest" description="Disordered" evidence="1">
    <location>
        <begin position="154"/>
        <end position="187"/>
    </location>
</feature>
<reference evidence="2 3" key="1">
    <citation type="submission" date="2019-01" db="EMBL/GenBank/DDBJ databases">
        <title>Sequencing of cultivated peanut Arachis hypogaea provides insights into genome evolution and oil improvement.</title>
        <authorList>
            <person name="Chen X."/>
        </authorList>
    </citation>
    <scope>NUCLEOTIDE SEQUENCE [LARGE SCALE GENOMIC DNA]</scope>
    <source>
        <strain evidence="3">cv. Fuhuasheng</strain>
        <tissue evidence="2">Leaves</tissue>
    </source>
</reference>
<evidence type="ECO:0000256" key="1">
    <source>
        <dbReference type="SAM" id="MobiDB-lite"/>
    </source>
</evidence>
<accession>A0A445DHW2</accession>
<comment type="caution">
    <text evidence="2">The sequence shown here is derived from an EMBL/GenBank/DDBJ whole genome shotgun (WGS) entry which is preliminary data.</text>
</comment>
<evidence type="ECO:0000313" key="3">
    <source>
        <dbReference type="Proteomes" id="UP000289738"/>
    </source>
</evidence>
<gene>
    <name evidence="2" type="ORF">Ahy_A04g020439</name>
</gene>
<name>A0A445DHW2_ARAHY</name>
<protein>
    <submittedName>
        <fullName evidence="2">Uncharacterized protein</fullName>
    </submittedName>
</protein>
<keyword evidence="3" id="KW-1185">Reference proteome</keyword>
<dbReference type="AlphaFoldDB" id="A0A445DHW2"/>
<dbReference type="EMBL" id="SDMP01000004">
    <property type="protein sequence ID" value="RYR62702.1"/>
    <property type="molecule type" value="Genomic_DNA"/>
</dbReference>
<evidence type="ECO:0000313" key="2">
    <source>
        <dbReference type="EMBL" id="RYR62702.1"/>
    </source>
</evidence>
<organism evidence="2 3">
    <name type="scientific">Arachis hypogaea</name>
    <name type="common">Peanut</name>
    <dbReference type="NCBI Taxonomy" id="3818"/>
    <lineage>
        <taxon>Eukaryota</taxon>
        <taxon>Viridiplantae</taxon>
        <taxon>Streptophyta</taxon>
        <taxon>Embryophyta</taxon>
        <taxon>Tracheophyta</taxon>
        <taxon>Spermatophyta</taxon>
        <taxon>Magnoliopsida</taxon>
        <taxon>eudicotyledons</taxon>
        <taxon>Gunneridae</taxon>
        <taxon>Pentapetalae</taxon>
        <taxon>rosids</taxon>
        <taxon>fabids</taxon>
        <taxon>Fabales</taxon>
        <taxon>Fabaceae</taxon>
        <taxon>Papilionoideae</taxon>
        <taxon>50 kb inversion clade</taxon>
        <taxon>dalbergioids sensu lato</taxon>
        <taxon>Dalbergieae</taxon>
        <taxon>Pterocarpus clade</taxon>
        <taxon>Arachis</taxon>
    </lineage>
</organism>
<dbReference type="Proteomes" id="UP000289738">
    <property type="component" value="Chromosome A04"/>
</dbReference>
<proteinExistence type="predicted"/>
<sequence length="314" mass="35440">MDHWQHSQSPSFKGHAQLGRLKQWAKVVLKELALASKDSRDSGHEKIAKFEREATLSCNVQQAGYSSTGTDPSYNSLSSYTANTPELFSRIPACGKKSWYFWKDIETYSKKITTSVSRSTQCSVPIEPLTAKSGILPPYPHLVHWLHMSSLRKDSHSMHNPTRSNGAEHSNRSSRRRLASHPGRWSTTGYEFSEPPVTVGVRSRISSDSTPSCASLPRQTHDHSRHFAVRTVSSYAGIPNDCSPIALSVITSVLGLNKEIRRLTKCICHQNEVVEDFQNALTMLANIQNREHERDWGYEVRCTYTNAKRTKRQL</sequence>